<sequence>MNKLLQHLKEGISSIDDIISLYESEDSERNNSFFLRSCRKAKTSAEVESTETASESDSPRSEPPNSQRLSNGEVAQQKLSDIPSNDPPQQQDKTERPQARISIRSETSGYGDEEITPLPPKSREKRCSCGGQLKRKTVSEICQLTAINAQLGEQYAQLRTEYVKLTADYSRLQYRHDLLKVAALKGRQVSLTFAVVNYLLAILKGKLTTYL</sequence>
<feature type="compositionally biased region" description="Polar residues" evidence="1">
    <location>
        <begin position="63"/>
        <end position="91"/>
    </location>
</feature>
<protein>
    <submittedName>
        <fullName evidence="2 4">Uncharacterized protein</fullName>
    </submittedName>
</protein>
<keyword evidence="3" id="KW-1185">Reference proteome</keyword>
<accession>A0A183T3I6</accession>
<name>A0A183T3I6_SCHSO</name>
<reference evidence="2 3" key="2">
    <citation type="submission" date="2018-11" db="EMBL/GenBank/DDBJ databases">
        <authorList>
            <consortium name="Pathogen Informatics"/>
        </authorList>
    </citation>
    <scope>NUCLEOTIDE SEQUENCE [LARGE SCALE GENOMIC DNA]</scope>
    <source>
        <strain evidence="2 3">NST_G2</strain>
    </source>
</reference>
<organism evidence="4">
    <name type="scientific">Schistocephalus solidus</name>
    <name type="common">Tapeworm</name>
    <dbReference type="NCBI Taxonomy" id="70667"/>
    <lineage>
        <taxon>Eukaryota</taxon>
        <taxon>Metazoa</taxon>
        <taxon>Spiralia</taxon>
        <taxon>Lophotrochozoa</taxon>
        <taxon>Platyhelminthes</taxon>
        <taxon>Cestoda</taxon>
        <taxon>Eucestoda</taxon>
        <taxon>Diphyllobothriidea</taxon>
        <taxon>Diphyllobothriidae</taxon>
        <taxon>Schistocephalus</taxon>
    </lineage>
</organism>
<evidence type="ECO:0000313" key="2">
    <source>
        <dbReference type="EMBL" id="VDL97419.1"/>
    </source>
</evidence>
<dbReference type="AlphaFoldDB" id="A0A183T3I6"/>
<feature type="region of interest" description="Disordered" evidence="1">
    <location>
        <begin position="40"/>
        <end position="126"/>
    </location>
</feature>
<reference evidence="4" key="1">
    <citation type="submission" date="2016-06" db="UniProtKB">
        <authorList>
            <consortium name="WormBaseParasite"/>
        </authorList>
    </citation>
    <scope>IDENTIFICATION</scope>
</reference>
<evidence type="ECO:0000256" key="1">
    <source>
        <dbReference type="SAM" id="MobiDB-lite"/>
    </source>
</evidence>
<dbReference type="WBParaSite" id="SSLN_0001145701-mRNA-1">
    <property type="protein sequence ID" value="SSLN_0001145701-mRNA-1"/>
    <property type="gene ID" value="SSLN_0001145701"/>
</dbReference>
<dbReference type="OrthoDB" id="6310521at2759"/>
<evidence type="ECO:0000313" key="3">
    <source>
        <dbReference type="Proteomes" id="UP000275846"/>
    </source>
</evidence>
<dbReference type="Proteomes" id="UP000275846">
    <property type="component" value="Unassembled WGS sequence"/>
</dbReference>
<proteinExistence type="predicted"/>
<feature type="compositionally biased region" description="Low complexity" evidence="1">
    <location>
        <begin position="44"/>
        <end position="56"/>
    </location>
</feature>
<dbReference type="EMBL" id="UYSU01036245">
    <property type="protein sequence ID" value="VDL97419.1"/>
    <property type="molecule type" value="Genomic_DNA"/>
</dbReference>
<gene>
    <name evidence="2" type="ORF">SSLN_LOCUS11034</name>
</gene>
<evidence type="ECO:0000313" key="4">
    <source>
        <dbReference type="WBParaSite" id="SSLN_0001145701-mRNA-1"/>
    </source>
</evidence>